<keyword evidence="6" id="KW-0687">Ribonucleoprotein</keyword>
<dbReference type="EMBL" id="KN825863">
    <property type="protein sequence ID" value="KIK81117.1"/>
    <property type="molecule type" value="Genomic_DNA"/>
</dbReference>
<organism evidence="11 12">
    <name type="scientific">Paxillus rubicundulus Ve08.2h10</name>
    <dbReference type="NCBI Taxonomy" id="930991"/>
    <lineage>
        <taxon>Eukaryota</taxon>
        <taxon>Fungi</taxon>
        <taxon>Dikarya</taxon>
        <taxon>Basidiomycota</taxon>
        <taxon>Agaricomycotina</taxon>
        <taxon>Agaricomycetes</taxon>
        <taxon>Agaricomycetidae</taxon>
        <taxon>Boletales</taxon>
        <taxon>Paxilineae</taxon>
        <taxon>Paxillaceae</taxon>
        <taxon>Paxillus</taxon>
    </lineage>
</organism>
<dbReference type="FunCoup" id="A0A0D0CEH5">
    <property type="interactions" value="58"/>
</dbReference>
<evidence type="ECO:0000313" key="12">
    <source>
        <dbReference type="Proteomes" id="UP000054538"/>
    </source>
</evidence>
<keyword evidence="12" id="KW-1185">Reference proteome</keyword>
<dbReference type="OrthoDB" id="414075at2759"/>
<dbReference type="InParanoid" id="A0A0D0CEH5"/>
<dbReference type="InterPro" id="IPR015797">
    <property type="entry name" value="NUDIX_hydrolase-like_dom_sf"/>
</dbReference>
<feature type="region of interest" description="Disordered" evidence="8">
    <location>
        <begin position="18"/>
        <end position="51"/>
    </location>
</feature>
<reference evidence="11 12" key="1">
    <citation type="submission" date="2014-04" db="EMBL/GenBank/DDBJ databases">
        <authorList>
            <consortium name="DOE Joint Genome Institute"/>
            <person name="Kuo A."/>
            <person name="Kohler A."/>
            <person name="Jargeat P."/>
            <person name="Nagy L.G."/>
            <person name="Floudas D."/>
            <person name="Copeland A."/>
            <person name="Barry K.W."/>
            <person name="Cichocki N."/>
            <person name="Veneault-Fourrey C."/>
            <person name="LaButti K."/>
            <person name="Lindquist E.A."/>
            <person name="Lipzen A."/>
            <person name="Lundell T."/>
            <person name="Morin E."/>
            <person name="Murat C."/>
            <person name="Sun H."/>
            <person name="Tunlid A."/>
            <person name="Henrissat B."/>
            <person name="Grigoriev I.V."/>
            <person name="Hibbett D.S."/>
            <person name="Martin F."/>
            <person name="Nordberg H.P."/>
            <person name="Cantor M.N."/>
            <person name="Hua S.X."/>
        </authorList>
    </citation>
    <scope>NUCLEOTIDE SEQUENCE [LARGE SCALE GENOMIC DNA]</scope>
    <source>
        <strain evidence="11 12">Ve08.2h10</strain>
    </source>
</reference>
<dbReference type="InterPro" id="IPR033650">
    <property type="entry name" value="Ribosomal_mL46_NUDIX"/>
</dbReference>
<dbReference type="CDD" id="cd04661">
    <property type="entry name" value="NUDIX_MRP_L46"/>
    <property type="match status" value="1"/>
</dbReference>
<dbReference type="STRING" id="930991.A0A0D0CEH5"/>
<dbReference type="PANTHER" id="PTHR13124:SF12">
    <property type="entry name" value="LARGE RIBOSOMAL SUBUNIT PROTEIN ML46"/>
    <property type="match status" value="1"/>
</dbReference>
<reference evidence="12" key="2">
    <citation type="submission" date="2015-01" db="EMBL/GenBank/DDBJ databases">
        <title>Evolutionary Origins and Diversification of the Mycorrhizal Mutualists.</title>
        <authorList>
            <consortium name="DOE Joint Genome Institute"/>
            <consortium name="Mycorrhizal Genomics Consortium"/>
            <person name="Kohler A."/>
            <person name="Kuo A."/>
            <person name="Nagy L.G."/>
            <person name="Floudas D."/>
            <person name="Copeland A."/>
            <person name="Barry K.W."/>
            <person name="Cichocki N."/>
            <person name="Veneault-Fourrey C."/>
            <person name="LaButti K."/>
            <person name="Lindquist E.A."/>
            <person name="Lipzen A."/>
            <person name="Lundell T."/>
            <person name="Morin E."/>
            <person name="Murat C."/>
            <person name="Riley R."/>
            <person name="Ohm R."/>
            <person name="Sun H."/>
            <person name="Tunlid A."/>
            <person name="Henrissat B."/>
            <person name="Grigoriev I.V."/>
            <person name="Hibbett D.S."/>
            <person name="Martin F."/>
        </authorList>
    </citation>
    <scope>NUCLEOTIDE SEQUENCE [LARGE SCALE GENOMIC DNA]</scope>
    <source>
        <strain evidence="12">Ve08.2h10</strain>
    </source>
</reference>
<keyword evidence="3" id="KW-0809">Transit peptide</keyword>
<feature type="domain" description="Large ribosomal subunit protein mL46 N-terminal" evidence="10">
    <location>
        <begin position="51"/>
        <end position="120"/>
    </location>
</feature>
<keyword evidence="4" id="KW-0689">Ribosomal protein</keyword>
<evidence type="ECO:0000259" key="10">
    <source>
        <dbReference type="Pfam" id="PF11788"/>
    </source>
</evidence>
<evidence type="ECO:0000256" key="3">
    <source>
        <dbReference type="ARBA" id="ARBA00022946"/>
    </source>
</evidence>
<dbReference type="SUPFAM" id="SSF55811">
    <property type="entry name" value="Nudix"/>
    <property type="match status" value="1"/>
</dbReference>
<evidence type="ECO:0000256" key="1">
    <source>
        <dbReference type="ARBA" id="ARBA00004173"/>
    </source>
</evidence>
<evidence type="ECO:0000259" key="9">
    <source>
        <dbReference type="Pfam" id="PF00293"/>
    </source>
</evidence>
<feature type="domain" description="Nudix hydrolase" evidence="9">
    <location>
        <begin position="167"/>
        <end position="277"/>
    </location>
</feature>
<comment type="subcellular location">
    <subcellularLocation>
        <location evidence="1">Mitochondrion</location>
    </subcellularLocation>
</comment>
<evidence type="ECO:0000256" key="5">
    <source>
        <dbReference type="ARBA" id="ARBA00023128"/>
    </source>
</evidence>
<dbReference type="InterPro" id="IPR000086">
    <property type="entry name" value="NUDIX_hydrolase_dom"/>
</dbReference>
<dbReference type="InterPro" id="IPR021757">
    <property type="entry name" value="Ribosomal_mL46_N"/>
</dbReference>
<name>A0A0D0CEH5_9AGAM</name>
<gene>
    <name evidence="11" type="ORF">PAXRUDRAFT_833088</name>
</gene>
<keyword evidence="5" id="KW-0496">Mitochondrion</keyword>
<comment type="similarity">
    <text evidence="2">Belongs to the mitochondrion-specific ribosomal protein mL46 family.</text>
</comment>
<evidence type="ECO:0000313" key="11">
    <source>
        <dbReference type="EMBL" id="KIK81117.1"/>
    </source>
</evidence>
<dbReference type="Pfam" id="PF11788">
    <property type="entry name" value="MRP-L46"/>
    <property type="match status" value="1"/>
</dbReference>
<proteinExistence type="inferred from homology"/>
<evidence type="ECO:0000256" key="7">
    <source>
        <dbReference type="ARBA" id="ARBA00035190"/>
    </source>
</evidence>
<protein>
    <recommendedName>
        <fullName evidence="7">Large ribosomal subunit protein mL46</fullName>
    </recommendedName>
</protein>
<dbReference type="GO" id="GO:0003735">
    <property type="term" value="F:structural constituent of ribosome"/>
    <property type="evidence" value="ECO:0007669"/>
    <property type="project" value="InterPro"/>
</dbReference>
<evidence type="ECO:0000256" key="8">
    <source>
        <dbReference type="SAM" id="MobiDB-lite"/>
    </source>
</evidence>
<evidence type="ECO:0000256" key="4">
    <source>
        <dbReference type="ARBA" id="ARBA00022980"/>
    </source>
</evidence>
<dbReference type="Gene3D" id="3.90.79.10">
    <property type="entry name" value="Nucleoside Triphosphate Pyrophosphohydrolase"/>
    <property type="match status" value="1"/>
</dbReference>
<dbReference type="GO" id="GO:0005762">
    <property type="term" value="C:mitochondrial large ribosomal subunit"/>
    <property type="evidence" value="ECO:0007669"/>
    <property type="project" value="TreeGrafter"/>
</dbReference>
<accession>A0A0D0CEH5</accession>
<dbReference type="AlphaFoldDB" id="A0A0D0CEH5"/>
<dbReference type="Proteomes" id="UP000054538">
    <property type="component" value="Unassembled WGS sequence"/>
</dbReference>
<evidence type="ECO:0000256" key="6">
    <source>
        <dbReference type="ARBA" id="ARBA00023274"/>
    </source>
</evidence>
<dbReference type="InterPro" id="IPR040008">
    <property type="entry name" value="Ribosomal_mL46"/>
</dbReference>
<sequence>MLSRSVLSSCRRSPRAVLSHSFATEVQPTESGASTSPVTPPTYPKKTSRPNLHTAIILNRSPLITRTPTPFEKNFYAYQARIHRALHNPFPTEFYFKQGSPLETRFTIEERRRERKAFGAPFGVDKSEEPNEAAELMEIAMRDEVDESMPRVHDSDIKKDFKSLNRRGQRNLYLLLKTQENGKDVWRFPQGNIEKDEFLHVAAHRSLDAECGRHMDTWIVSRNPIGVHHPPKPAVTSDDVKDDVVFFYKAHILAGQVRPDPKRYQDFAWLTKGEISQRTNESYWLGIKDMLSDF</sequence>
<evidence type="ECO:0000256" key="2">
    <source>
        <dbReference type="ARBA" id="ARBA00009070"/>
    </source>
</evidence>
<feature type="compositionally biased region" description="Polar residues" evidence="8">
    <location>
        <begin position="21"/>
        <end position="37"/>
    </location>
</feature>
<dbReference type="HOGENOM" id="CLU_040204_0_0_1"/>
<dbReference type="Pfam" id="PF00293">
    <property type="entry name" value="NUDIX"/>
    <property type="match status" value="1"/>
</dbReference>
<dbReference type="PANTHER" id="PTHR13124">
    <property type="entry name" value="39S RIBOSOMAL PROTEIN L46, MITOCHONDRIAL PRECURSOR-RELATED"/>
    <property type="match status" value="1"/>
</dbReference>